<dbReference type="Proteomes" id="UP001596170">
    <property type="component" value="Unassembled WGS sequence"/>
</dbReference>
<sequence>MNIDLRQQISNAPHSKNRMDIPHKFRELMIGSFFDPTISGYKKVTNPASNELDILNSIYRNTGQQFQSISEIAQYVDTLTQKKLLTD</sequence>
<feature type="region of interest" description="Disordered" evidence="1">
    <location>
        <begin position="1"/>
        <end position="20"/>
    </location>
</feature>
<accession>A0ABW1LC57</accession>
<organism evidence="2 3">
    <name type="scientific">Paenisporosarcina macmurdoensis</name>
    <dbReference type="NCBI Taxonomy" id="212659"/>
    <lineage>
        <taxon>Bacteria</taxon>
        <taxon>Bacillati</taxon>
        <taxon>Bacillota</taxon>
        <taxon>Bacilli</taxon>
        <taxon>Bacillales</taxon>
        <taxon>Caryophanaceae</taxon>
        <taxon>Paenisporosarcina</taxon>
    </lineage>
</organism>
<keyword evidence="3" id="KW-1185">Reference proteome</keyword>
<dbReference type="EMBL" id="JBHSRI010000025">
    <property type="protein sequence ID" value="MFC6040926.1"/>
    <property type="molecule type" value="Genomic_DNA"/>
</dbReference>
<name>A0ABW1LC57_9BACL</name>
<gene>
    <name evidence="2" type="ORF">ACFPYN_15980</name>
</gene>
<evidence type="ECO:0000313" key="2">
    <source>
        <dbReference type="EMBL" id="MFC6040926.1"/>
    </source>
</evidence>
<reference evidence="3" key="1">
    <citation type="journal article" date="2019" name="Int. J. Syst. Evol. Microbiol.">
        <title>The Global Catalogue of Microorganisms (GCM) 10K type strain sequencing project: providing services to taxonomists for standard genome sequencing and annotation.</title>
        <authorList>
            <consortium name="The Broad Institute Genomics Platform"/>
            <consortium name="The Broad Institute Genome Sequencing Center for Infectious Disease"/>
            <person name="Wu L."/>
            <person name="Ma J."/>
        </authorList>
    </citation>
    <scope>NUCLEOTIDE SEQUENCE [LARGE SCALE GENOMIC DNA]</scope>
    <source>
        <strain evidence="3">CCUG 54527</strain>
    </source>
</reference>
<comment type="caution">
    <text evidence="2">The sequence shown here is derived from an EMBL/GenBank/DDBJ whole genome shotgun (WGS) entry which is preliminary data.</text>
</comment>
<evidence type="ECO:0000256" key="1">
    <source>
        <dbReference type="SAM" id="MobiDB-lite"/>
    </source>
</evidence>
<evidence type="ECO:0000313" key="3">
    <source>
        <dbReference type="Proteomes" id="UP001596170"/>
    </source>
</evidence>
<proteinExistence type="predicted"/>
<protein>
    <submittedName>
        <fullName evidence="2">Uncharacterized protein</fullName>
    </submittedName>
</protein>
<feature type="compositionally biased region" description="Polar residues" evidence="1">
    <location>
        <begin position="1"/>
        <end position="14"/>
    </location>
</feature>
<dbReference type="RefSeq" id="WP_377735539.1">
    <property type="nucleotide sequence ID" value="NZ_JBHSRI010000025.1"/>
</dbReference>